<dbReference type="SUPFAM" id="SSF63380">
    <property type="entry name" value="Riboflavin synthase domain-like"/>
    <property type="match status" value="1"/>
</dbReference>
<evidence type="ECO:0000256" key="10">
    <source>
        <dbReference type="ARBA" id="ARBA00022982"/>
    </source>
</evidence>
<comment type="cofactor">
    <cofactor evidence="15">
        <name>[2Fe-2S] cluster</name>
        <dbReference type="ChEBI" id="CHEBI:190135"/>
    </cofactor>
    <text evidence="15">Binds 1 [2Fe-2S] cluster per subunit.</text>
</comment>
<evidence type="ECO:0000256" key="15">
    <source>
        <dbReference type="HAMAP-Rule" id="MF_01211"/>
    </source>
</evidence>
<evidence type="ECO:0000256" key="4">
    <source>
        <dbReference type="ARBA" id="ARBA00022448"/>
    </source>
</evidence>
<dbReference type="GO" id="GO:0044205">
    <property type="term" value="P:'de novo' UMP biosynthetic process"/>
    <property type="evidence" value="ECO:0007669"/>
    <property type="project" value="UniProtKB-UniRule"/>
</dbReference>
<dbReference type="HOGENOM" id="CLU_003827_1_2_9"/>
<keyword evidence="7 15" id="KW-0479">Metal-binding</keyword>
<evidence type="ECO:0000256" key="6">
    <source>
        <dbReference type="ARBA" id="ARBA00022714"/>
    </source>
</evidence>
<dbReference type="PIRSF" id="PIRSF006816">
    <property type="entry name" value="Cyc3_hyd_g"/>
    <property type="match status" value="1"/>
</dbReference>
<evidence type="ECO:0000259" key="18">
    <source>
        <dbReference type="PROSITE" id="PS51384"/>
    </source>
</evidence>
<dbReference type="HAMAP" id="MF_01211">
    <property type="entry name" value="DHODB_Fe_S_bind"/>
    <property type="match status" value="1"/>
</dbReference>
<keyword evidence="4 15" id="KW-0813">Transport</keyword>
<dbReference type="GO" id="GO:0051537">
    <property type="term" value="F:2 iron, 2 sulfur cluster binding"/>
    <property type="evidence" value="ECO:0007669"/>
    <property type="project" value="UniProtKB-KW"/>
</dbReference>
<evidence type="ECO:0000256" key="3">
    <source>
        <dbReference type="ARBA" id="ARBA00011669"/>
    </source>
</evidence>
<dbReference type="InterPro" id="IPR037117">
    <property type="entry name" value="Dihydroorotate_DH_ele_sf"/>
</dbReference>
<comment type="caution">
    <text evidence="15">Lacks conserved residue(s) required for the propagation of feature annotation.</text>
</comment>
<dbReference type="NCBIfam" id="NF000799">
    <property type="entry name" value="PRK00054.1-4"/>
    <property type="match status" value="1"/>
</dbReference>
<name>I0JM78_HALH3</name>
<protein>
    <recommendedName>
        <fullName evidence="13 15">Dihydroorotate dehydrogenase B (NAD(+)), electron transfer subunit</fullName>
    </recommendedName>
    <alternativeName>
        <fullName evidence="14 15">Dihydroorotate oxidase B, electron transfer subunit</fullName>
    </alternativeName>
</protein>
<dbReference type="Gene3D" id="2.10.240.10">
    <property type="entry name" value="Dihydroorotate dehydrogenase, electron transfer subunit"/>
    <property type="match status" value="1"/>
</dbReference>
<sequence>MRREWMEIVEHSAVAKDTYRMVLKGQIAEEVKDPGQFVHIQVSDRFFLRRPVSIADVHPDKSEITLLFKVLGDGTQALTEKQTGDKLDVLGPGGQGFPIEEDVREALIVGGGIGVPPLYYLAKQLVEQGIKVTTVLGFRSKEEAFLVEEFKELGSVYVTTDDGSLGEQGLVTDRTGELRGSFDTYFSCGPTVMLKAIANQLDDVRGYLSMEERMGCGIGACFACVVHTPEDDEKGYRRVCCDGPVFKAKEVVL</sequence>
<dbReference type="UniPathway" id="UPA00070">
    <property type="reaction ID" value="UER00945"/>
</dbReference>
<feature type="binding site" evidence="15 17">
    <location>
        <position position="216"/>
    </location>
    <ligand>
        <name>[2Fe-2S] cluster</name>
        <dbReference type="ChEBI" id="CHEBI:190135"/>
    </ligand>
</feature>
<keyword evidence="11 15" id="KW-0408">Iron</keyword>
<dbReference type="RefSeq" id="WP_014643141.1">
    <property type="nucleotide sequence ID" value="NC_017668.1"/>
</dbReference>
<dbReference type="InterPro" id="IPR017927">
    <property type="entry name" value="FAD-bd_FR_type"/>
</dbReference>
<comment type="function">
    <text evidence="15">Responsible for channeling the electrons from the oxidation of dihydroorotate from the FMN redox center in the PyrD type B subunit to the ultimate electron acceptor NAD(+).</text>
</comment>
<evidence type="ECO:0000313" key="19">
    <source>
        <dbReference type="EMBL" id="CCG45248.1"/>
    </source>
</evidence>
<evidence type="ECO:0000256" key="7">
    <source>
        <dbReference type="ARBA" id="ARBA00022723"/>
    </source>
</evidence>
<dbReference type="PATRIC" id="fig|866895.3.peg.1918"/>
<dbReference type="Pfam" id="PF10418">
    <property type="entry name" value="DHODB_Fe-S_bind"/>
    <property type="match status" value="1"/>
</dbReference>
<reference evidence="19 20" key="1">
    <citation type="journal article" date="2013" name="Environ. Microbiol.">
        <title>Chloride and organic osmolytes: a hybrid strategy to cope with elevated salinities by the moderately halophilic, chloride-dependent bacterium Halobacillus halophilus.</title>
        <authorList>
            <person name="Saum S.H."/>
            <person name="Pfeiffer F."/>
            <person name="Palm P."/>
            <person name="Rampp M."/>
            <person name="Schuster S.C."/>
            <person name="Muller V."/>
            <person name="Oesterhelt D."/>
        </authorList>
    </citation>
    <scope>NUCLEOTIDE SEQUENCE [LARGE SCALE GENOMIC DNA]</scope>
    <source>
        <strain evidence="20">ATCC 35676 / DSM 2266 / JCM 20832 / KCTC 3685 / LMG 17431 / NBRC 102448 / NCIMB 2269</strain>
    </source>
</reference>
<evidence type="ECO:0000256" key="17">
    <source>
        <dbReference type="PIRSR" id="PIRSR006816-2"/>
    </source>
</evidence>
<evidence type="ECO:0000313" key="20">
    <source>
        <dbReference type="Proteomes" id="UP000007397"/>
    </source>
</evidence>
<dbReference type="Gene3D" id="3.40.50.80">
    <property type="entry name" value="Nucleotide-binding domain of ferredoxin-NADP reductase (FNR) module"/>
    <property type="match status" value="1"/>
</dbReference>
<feature type="binding site" evidence="15 16">
    <location>
        <begin position="74"/>
        <end position="75"/>
    </location>
    <ligand>
        <name>FAD</name>
        <dbReference type="ChEBI" id="CHEBI:57692"/>
    </ligand>
</feature>
<dbReference type="SUPFAM" id="SSF52343">
    <property type="entry name" value="Ferredoxin reductase-like, C-terminal NADP-linked domain"/>
    <property type="match status" value="1"/>
</dbReference>
<dbReference type="FunFam" id="2.10.240.10:FF:000001">
    <property type="entry name" value="Dihydroorotate dehydrogenase B (NAD(+)), electron transfer subunit"/>
    <property type="match status" value="1"/>
</dbReference>
<dbReference type="AlphaFoldDB" id="I0JM78"/>
<evidence type="ECO:0000256" key="1">
    <source>
        <dbReference type="ARBA" id="ARBA00004715"/>
    </source>
</evidence>
<dbReference type="GO" id="GO:0016491">
    <property type="term" value="F:oxidoreductase activity"/>
    <property type="evidence" value="ECO:0007669"/>
    <property type="project" value="UniProtKB-KW"/>
</dbReference>
<dbReference type="STRING" id="866895.HBHAL_2900"/>
<dbReference type="InterPro" id="IPR019480">
    <property type="entry name" value="Dihydroorotate_DH_Fe-S-bd"/>
</dbReference>
<keyword evidence="20" id="KW-1185">Reference proteome</keyword>
<dbReference type="eggNOG" id="COG0543">
    <property type="taxonomic scope" value="Bacteria"/>
</dbReference>
<organism evidence="19 20">
    <name type="scientific">Halobacillus halophilus (strain ATCC 35676 / DSM 2266 / JCM 20832 / KCTC 3685 / LMG 17431 / NBRC 102448 / NCIMB 2269)</name>
    <name type="common">Sporosarcina halophila</name>
    <dbReference type="NCBI Taxonomy" id="866895"/>
    <lineage>
        <taxon>Bacteria</taxon>
        <taxon>Bacillati</taxon>
        <taxon>Bacillota</taxon>
        <taxon>Bacilli</taxon>
        <taxon>Bacillales</taxon>
        <taxon>Bacillaceae</taxon>
        <taxon>Halobacillus</taxon>
    </lineage>
</organism>
<dbReference type="CDD" id="cd06218">
    <property type="entry name" value="DHOD_e_trans"/>
    <property type="match status" value="1"/>
</dbReference>
<feature type="binding site" evidence="15 17">
    <location>
        <position position="221"/>
    </location>
    <ligand>
        <name>[2Fe-2S] cluster</name>
        <dbReference type="ChEBI" id="CHEBI:190135"/>
    </ligand>
</feature>
<keyword evidence="10 15" id="KW-0249">Electron transport</keyword>
<feature type="binding site" evidence="15 17">
    <location>
        <position position="224"/>
    </location>
    <ligand>
        <name>[2Fe-2S] cluster</name>
        <dbReference type="ChEBI" id="CHEBI:190135"/>
    </ligand>
</feature>
<evidence type="ECO:0000256" key="9">
    <source>
        <dbReference type="ARBA" id="ARBA00022975"/>
    </source>
</evidence>
<dbReference type="InterPro" id="IPR017938">
    <property type="entry name" value="Riboflavin_synthase-like_b-brl"/>
</dbReference>
<keyword evidence="19" id="KW-0560">Oxidoreductase</keyword>
<dbReference type="InterPro" id="IPR023455">
    <property type="entry name" value="Dihydroorotate_DHASE_ETsu"/>
</dbReference>
<comment type="similarity">
    <text evidence="2 15">Belongs to the PyrK family.</text>
</comment>
<comment type="cofactor">
    <cofactor evidence="17">
        <name>[2Fe-2S] cluster</name>
        <dbReference type="ChEBI" id="CHEBI:190135"/>
    </cofactor>
    <text evidence="17">Binds 1 [2Fe-2S] cluster per subunit.</text>
</comment>
<dbReference type="InterPro" id="IPR012165">
    <property type="entry name" value="Cyt_c3_hydrogenase_gsu"/>
</dbReference>
<comment type="subunit">
    <text evidence="3 15">Heterotetramer of 2 PyrK and 2 PyrD type B subunits.</text>
</comment>
<evidence type="ECO:0000256" key="13">
    <source>
        <dbReference type="ARBA" id="ARBA00069792"/>
    </source>
</evidence>
<dbReference type="PANTHER" id="PTHR43513">
    <property type="entry name" value="DIHYDROOROTATE DEHYDROGENASE B (NAD(+)), ELECTRON TRANSFER SUBUNIT"/>
    <property type="match status" value="1"/>
</dbReference>
<evidence type="ECO:0000256" key="14">
    <source>
        <dbReference type="ARBA" id="ARBA00082223"/>
    </source>
</evidence>
<feature type="binding site" evidence="15 16">
    <location>
        <begin position="50"/>
        <end position="53"/>
    </location>
    <ligand>
        <name>FAD</name>
        <dbReference type="ChEBI" id="CHEBI:57692"/>
    </ligand>
</feature>
<proteinExistence type="inferred from homology"/>
<keyword evidence="6 15" id="KW-0001">2Fe-2S</keyword>
<evidence type="ECO:0000256" key="12">
    <source>
        <dbReference type="ARBA" id="ARBA00023014"/>
    </source>
</evidence>
<keyword evidence="12 15" id="KW-0411">Iron-sulfur</keyword>
<feature type="binding site" evidence="15 17">
    <location>
        <position position="240"/>
    </location>
    <ligand>
        <name>[2Fe-2S] cluster</name>
        <dbReference type="ChEBI" id="CHEBI:190135"/>
    </ligand>
</feature>
<dbReference type="KEGG" id="hhd:HBHAL_2900"/>
<comment type="cofactor">
    <cofactor evidence="15 16">
        <name>FAD</name>
        <dbReference type="ChEBI" id="CHEBI:57692"/>
    </cofactor>
    <text evidence="15 16">Binds 1 FAD per subunit.</text>
</comment>
<dbReference type="GO" id="GO:0009055">
    <property type="term" value="F:electron transfer activity"/>
    <property type="evidence" value="ECO:0007669"/>
    <property type="project" value="UniProtKB-UniRule"/>
</dbReference>
<dbReference type="GO" id="GO:0050660">
    <property type="term" value="F:flavin adenine dinucleotide binding"/>
    <property type="evidence" value="ECO:0007669"/>
    <property type="project" value="InterPro"/>
</dbReference>
<evidence type="ECO:0000256" key="11">
    <source>
        <dbReference type="ARBA" id="ARBA00023004"/>
    </source>
</evidence>
<dbReference type="PROSITE" id="PS51384">
    <property type="entry name" value="FAD_FR"/>
    <property type="match status" value="1"/>
</dbReference>
<dbReference type="Gene3D" id="2.40.30.10">
    <property type="entry name" value="Translation factors"/>
    <property type="match status" value="1"/>
</dbReference>
<evidence type="ECO:0000256" key="5">
    <source>
        <dbReference type="ARBA" id="ARBA00022630"/>
    </source>
</evidence>
<dbReference type="Proteomes" id="UP000007397">
    <property type="component" value="Chromosome"/>
</dbReference>
<keyword evidence="5 15" id="KW-0285">Flavoprotein</keyword>
<dbReference type="PANTHER" id="PTHR43513:SF3">
    <property type="entry name" value="DIHYDROOROTATE DEHYDROGENASE B (NAD(+)), ELECTRON TRANSFER SUBUNIT-RELATED"/>
    <property type="match status" value="1"/>
</dbReference>
<gene>
    <name evidence="15 19" type="primary">pyrK</name>
    <name evidence="19" type="ordered locus">HBHAL_2900</name>
</gene>
<dbReference type="GO" id="GO:0046872">
    <property type="term" value="F:metal ion binding"/>
    <property type="evidence" value="ECO:0007669"/>
    <property type="project" value="UniProtKB-KW"/>
</dbReference>
<evidence type="ECO:0000256" key="16">
    <source>
        <dbReference type="PIRSR" id="PIRSR006816-1"/>
    </source>
</evidence>
<feature type="domain" description="FAD-binding FR-type" evidence="18">
    <location>
        <begin position="1"/>
        <end position="99"/>
    </location>
</feature>
<keyword evidence="9 15" id="KW-0665">Pyrimidine biosynthesis</keyword>
<dbReference type="InterPro" id="IPR050353">
    <property type="entry name" value="PyrK_electron_transfer"/>
</dbReference>
<dbReference type="EMBL" id="HE717023">
    <property type="protein sequence ID" value="CCG45248.1"/>
    <property type="molecule type" value="Genomic_DNA"/>
</dbReference>
<evidence type="ECO:0000256" key="8">
    <source>
        <dbReference type="ARBA" id="ARBA00022827"/>
    </source>
</evidence>
<accession>I0JM78</accession>
<comment type="pathway">
    <text evidence="1 15">Pyrimidine metabolism; UMP biosynthesis via de novo pathway; orotate from (S)-dihydroorotate (NAD(+) route): step 1/1.</text>
</comment>
<evidence type="ECO:0000256" key="2">
    <source>
        <dbReference type="ARBA" id="ARBA00006422"/>
    </source>
</evidence>
<dbReference type="InterPro" id="IPR039261">
    <property type="entry name" value="FNR_nucleotide-bd"/>
</dbReference>
<keyword evidence="8 15" id="KW-0274">FAD</keyword>